<evidence type="ECO:0000256" key="5">
    <source>
        <dbReference type="ARBA" id="ARBA00023136"/>
    </source>
</evidence>
<keyword evidence="4" id="KW-1133">Transmembrane helix</keyword>
<evidence type="ECO:0000313" key="9">
    <source>
        <dbReference type="Proteomes" id="UP001634007"/>
    </source>
</evidence>
<gene>
    <name evidence="8" type="ORF">ACJRO7_001261</name>
</gene>
<keyword evidence="5" id="KW-0472">Membrane</keyword>
<evidence type="ECO:0000256" key="4">
    <source>
        <dbReference type="ARBA" id="ARBA00022989"/>
    </source>
</evidence>
<dbReference type="InterPro" id="IPR025287">
    <property type="entry name" value="WAK_GUB"/>
</dbReference>
<evidence type="ECO:0000256" key="6">
    <source>
        <dbReference type="SAM" id="SignalP"/>
    </source>
</evidence>
<keyword evidence="9" id="KW-1185">Reference proteome</keyword>
<comment type="subcellular location">
    <subcellularLocation>
        <location evidence="1">Membrane</location>
        <topology evidence="1">Single-pass membrane protein</topology>
    </subcellularLocation>
</comment>
<feature type="chain" id="PRO_5044796204" description="Wall-associated receptor kinase galacturonan-binding domain-containing protein" evidence="6">
    <location>
        <begin position="36"/>
        <end position="184"/>
    </location>
</feature>
<dbReference type="PANTHER" id="PTHR33491">
    <property type="entry name" value="OSJNBA0016N04.9 PROTEIN"/>
    <property type="match status" value="1"/>
</dbReference>
<feature type="signal peptide" evidence="6">
    <location>
        <begin position="1"/>
        <end position="35"/>
    </location>
</feature>
<dbReference type="Proteomes" id="UP001634007">
    <property type="component" value="Unassembled WGS sequence"/>
</dbReference>
<evidence type="ECO:0000256" key="3">
    <source>
        <dbReference type="ARBA" id="ARBA00022729"/>
    </source>
</evidence>
<accession>A0ABD3LUC3</accession>
<sequence length="184" mass="20320">MLEAASEKPSLFFCMFSRHLAFVILLLVFAATAESFPQNLTWPTCPNACGDLKDIPYPFGIGFDCSLSFRFEIDCQQTRGISTPVLKNLNLLELNISLPDSYSPGLIKISQPISYSHINCTANQRKDDPVDLKHSLFRYSKSRNYFVSGGCNTVALMADANTPWVVVGCKSSDGKGGRQSRPVL</sequence>
<reference evidence="8 9" key="1">
    <citation type="submission" date="2024-11" db="EMBL/GenBank/DDBJ databases">
        <title>Chromosome-level genome assembly of Eucalyptus globulus Labill. provides insights into its genome evolution.</title>
        <authorList>
            <person name="Li X."/>
        </authorList>
    </citation>
    <scope>NUCLEOTIDE SEQUENCE [LARGE SCALE GENOMIC DNA]</scope>
    <source>
        <strain evidence="8">CL2024</strain>
        <tissue evidence="8">Fresh tender leaves</tissue>
    </source>
</reference>
<evidence type="ECO:0000259" key="7">
    <source>
        <dbReference type="Pfam" id="PF13947"/>
    </source>
</evidence>
<dbReference type="GO" id="GO:0016020">
    <property type="term" value="C:membrane"/>
    <property type="evidence" value="ECO:0007669"/>
    <property type="project" value="UniProtKB-SubCell"/>
</dbReference>
<dbReference type="AlphaFoldDB" id="A0ABD3LUC3"/>
<protein>
    <recommendedName>
        <fullName evidence="7">Wall-associated receptor kinase galacturonan-binding domain-containing protein</fullName>
    </recommendedName>
</protein>
<keyword evidence="2" id="KW-0812">Transmembrane</keyword>
<evidence type="ECO:0000313" key="8">
    <source>
        <dbReference type="EMBL" id="KAL3753986.1"/>
    </source>
</evidence>
<name>A0ABD3LUC3_EUCGL</name>
<evidence type="ECO:0000256" key="1">
    <source>
        <dbReference type="ARBA" id="ARBA00004167"/>
    </source>
</evidence>
<evidence type="ECO:0000256" key="2">
    <source>
        <dbReference type="ARBA" id="ARBA00022692"/>
    </source>
</evidence>
<feature type="domain" description="Wall-associated receptor kinase galacturonan-binding" evidence="7">
    <location>
        <begin position="45"/>
        <end position="87"/>
    </location>
</feature>
<proteinExistence type="predicted"/>
<comment type="caution">
    <text evidence="8">The sequence shown here is derived from an EMBL/GenBank/DDBJ whole genome shotgun (WGS) entry which is preliminary data.</text>
</comment>
<keyword evidence="3 6" id="KW-0732">Signal</keyword>
<organism evidence="8 9">
    <name type="scientific">Eucalyptus globulus</name>
    <name type="common">Tasmanian blue gum</name>
    <dbReference type="NCBI Taxonomy" id="34317"/>
    <lineage>
        <taxon>Eukaryota</taxon>
        <taxon>Viridiplantae</taxon>
        <taxon>Streptophyta</taxon>
        <taxon>Embryophyta</taxon>
        <taxon>Tracheophyta</taxon>
        <taxon>Spermatophyta</taxon>
        <taxon>Magnoliopsida</taxon>
        <taxon>eudicotyledons</taxon>
        <taxon>Gunneridae</taxon>
        <taxon>Pentapetalae</taxon>
        <taxon>rosids</taxon>
        <taxon>malvids</taxon>
        <taxon>Myrtales</taxon>
        <taxon>Myrtaceae</taxon>
        <taxon>Myrtoideae</taxon>
        <taxon>Eucalypteae</taxon>
        <taxon>Eucalyptus</taxon>
    </lineage>
</organism>
<dbReference type="EMBL" id="JBJKBG010000001">
    <property type="protein sequence ID" value="KAL3753986.1"/>
    <property type="molecule type" value="Genomic_DNA"/>
</dbReference>
<dbReference type="Pfam" id="PF13947">
    <property type="entry name" value="GUB_WAK_bind"/>
    <property type="match status" value="1"/>
</dbReference>